<dbReference type="AlphaFoldDB" id="A0AAD1S1F2"/>
<gene>
    <name evidence="2" type="ORF">PECUL_23A047409</name>
</gene>
<evidence type="ECO:0000313" key="3">
    <source>
        <dbReference type="Proteomes" id="UP001295444"/>
    </source>
</evidence>
<evidence type="ECO:0000256" key="1">
    <source>
        <dbReference type="SAM" id="MobiDB-lite"/>
    </source>
</evidence>
<dbReference type="EMBL" id="OW240915">
    <property type="protein sequence ID" value="CAH2285741.1"/>
    <property type="molecule type" value="Genomic_DNA"/>
</dbReference>
<feature type="region of interest" description="Disordered" evidence="1">
    <location>
        <begin position="71"/>
        <end position="95"/>
    </location>
</feature>
<evidence type="ECO:0000313" key="2">
    <source>
        <dbReference type="EMBL" id="CAH2285741.1"/>
    </source>
</evidence>
<dbReference type="Proteomes" id="UP001295444">
    <property type="component" value="Chromosome 04"/>
</dbReference>
<feature type="non-terminal residue" evidence="2">
    <location>
        <position position="95"/>
    </location>
</feature>
<organism evidence="2 3">
    <name type="scientific">Pelobates cultripes</name>
    <name type="common">Western spadefoot toad</name>
    <dbReference type="NCBI Taxonomy" id="61616"/>
    <lineage>
        <taxon>Eukaryota</taxon>
        <taxon>Metazoa</taxon>
        <taxon>Chordata</taxon>
        <taxon>Craniata</taxon>
        <taxon>Vertebrata</taxon>
        <taxon>Euteleostomi</taxon>
        <taxon>Amphibia</taxon>
        <taxon>Batrachia</taxon>
        <taxon>Anura</taxon>
        <taxon>Pelobatoidea</taxon>
        <taxon>Pelobatidae</taxon>
        <taxon>Pelobates</taxon>
    </lineage>
</organism>
<name>A0AAD1S1F2_PELCU</name>
<protein>
    <submittedName>
        <fullName evidence="2">Uncharacterized protein</fullName>
    </submittedName>
</protein>
<proteinExistence type="predicted"/>
<feature type="compositionally biased region" description="Basic residues" evidence="1">
    <location>
        <begin position="85"/>
        <end position="95"/>
    </location>
</feature>
<sequence length="95" mass="11552">MKTREPHVSRPYIQDNIRTPIRTERRARSDEFLTAQSKIRKSTRRLSHIPISNRFETLARTPQEGDFWNLRNRVKHKPQYQQRSPQKRRRSIEEG</sequence>
<accession>A0AAD1S1F2</accession>
<reference evidence="2" key="1">
    <citation type="submission" date="2022-03" db="EMBL/GenBank/DDBJ databases">
        <authorList>
            <person name="Alioto T."/>
            <person name="Alioto T."/>
            <person name="Gomez Garrido J."/>
        </authorList>
    </citation>
    <scope>NUCLEOTIDE SEQUENCE</scope>
</reference>
<keyword evidence="3" id="KW-1185">Reference proteome</keyword>